<dbReference type="Pfam" id="PF00496">
    <property type="entry name" value="SBP_bac_5"/>
    <property type="match status" value="1"/>
</dbReference>
<dbReference type="Gene3D" id="3.40.190.10">
    <property type="entry name" value="Periplasmic binding protein-like II"/>
    <property type="match status" value="1"/>
</dbReference>
<dbReference type="InterPro" id="IPR025370">
    <property type="entry name" value="SgrR_HTH_N"/>
</dbReference>
<dbReference type="OrthoDB" id="5894719at2"/>
<dbReference type="EMBL" id="MRUL01000020">
    <property type="protein sequence ID" value="OON37521.1"/>
    <property type="molecule type" value="Genomic_DNA"/>
</dbReference>
<evidence type="ECO:0000259" key="1">
    <source>
        <dbReference type="Pfam" id="PF00496"/>
    </source>
</evidence>
<dbReference type="AlphaFoldDB" id="A0A1S8YEF0"/>
<protein>
    <submittedName>
        <fullName evidence="3">Peptide ABC transporter substrate-binding protein</fullName>
    </submittedName>
</protein>
<dbReference type="GO" id="GO:0015833">
    <property type="term" value="P:peptide transport"/>
    <property type="evidence" value="ECO:0007669"/>
    <property type="project" value="TreeGrafter"/>
</dbReference>
<gene>
    <name evidence="3" type="ORF">BTJ39_20200</name>
</gene>
<organism evidence="3 4">
    <name type="scientific">Izhakiella australiensis</name>
    <dbReference type="NCBI Taxonomy" id="1926881"/>
    <lineage>
        <taxon>Bacteria</taxon>
        <taxon>Pseudomonadati</taxon>
        <taxon>Pseudomonadota</taxon>
        <taxon>Gammaproteobacteria</taxon>
        <taxon>Enterobacterales</taxon>
        <taxon>Erwiniaceae</taxon>
        <taxon>Izhakiella</taxon>
    </lineage>
</organism>
<dbReference type="SUPFAM" id="SSF53850">
    <property type="entry name" value="Periplasmic binding protein-like II"/>
    <property type="match status" value="1"/>
</dbReference>
<sequence>MRQLQRLNQYLRLWQLREGASQSTSVAAMAQACICSERHMRTLLSRWQQFGWAEWQAAAGRGKRGTLLFYHHPEALRAELLREELDRGQAQNALALAQVDPTKLEKLLSPLMGGQWLNNRPTLRIPYYRALGTLDPLTLSGRAEQQLASQLHAGLTRFVNNRAVPDMAHHWQQSADGLTWHFYLRPQLHWHNGESIDGGQLLARLQAILQSLTGQRLLDCVSEVSLPHALCLRFQLRCPDNWLAHRLASVPCFMAHPTQPQVGAGPFRLTSFSDALVRLESHSQYHLRHPLVETVEYWITPGLFDRTLGTSCRHPVQIAIGNEYELNALRPVERSISLGFCYMALRHHTGFSAAQARSLLRVLTEARLIEHLPLEEGLITPTHAMLPGWPVPPLEGEEAPLPPALKLHYHLPVELHAMAEALREALAARGCQLEVYFHPEKNWLNHTGLGEADIIMGDRLIGEAPEFTLESWLRLDPLWPAVLGDAGWQQLLLTLQRIQRHENEGRRCDELSQALQKLMAAAIVTPLFNYRYQVSAPPGVQGIHLNAWGWFDFTRAWIPPPT</sequence>
<comment type="caution">
    <text evidence="3">The sequence shown here is derived from an EMBL/GenBank/DDBJ whole genome shotgun (WGS) entry which is preliminary data.</text>
</comment>
<dbReference type="InterPro" id="IPR000914">
    <property type="entry name" value="SBP_5_dom"/>
</dbReference>
<dbReference type="STRING" id="1926881.BTJ39_20200"/>
<feature type="domain" description="Solute-binding protein family 5" evidence="1">
    <location>
        <begin position="164"/>
        <end position="301"/>
    </location>
</feature>
<dbReference type="RefSeq" id="WP_078004523.1">
    <property type="nucleotide sequence ID" value="NZ_MRUL01000020.1"/>
</dbReference>
<evidence type="ECO:0000313" key="4">
    <source>
        <dbReference type="Proteomes" id="UP000190667"/>
    </source>
</evidence>
<evidence type="ECO:0000259" key="2">
    <source>
        <dbReference type="Pfam" id="PF12793"/>
    </source>
</evidence>
<accession>A0A1S8YEF0</accession>
<keyword evidence="4" id="KW-1185">Reference proteome</keyword>
<proteinExistence type="predicted"/>
<dbReference type="PROSITE" id="PS51257">
    <property type="entry name" value="PROKAR_LIPOPROTEIN"/>
    <property type="match status" value="1"/>
</dbReference>
<dbReference type="InterPro" id="IPR039424">
    <property type="entry name" value="SBP_5"/>
</dbReference>
<dbReference type="Pfam" id="PF12793">
    <property type="entry name" value="SgrR_N"/>
    <property type="match status" value="1"/>
</dbReference>
<dbReference type="PANTHER" id="PTHR30290:SF19">
    <property type="entry name" value="ABC TRANSPORTER PERIPLASMIC BINDING PROTEIN"/>
    <property type="match status" value="1"/>
</dbReference>
<evidence type="ECO:0000313" key="3">
    <source>
        <dbReference type="EMBL" id="OON37521.1"/>
    </source>
</evidence>
<dbReference type="GO" id="GO:1904680">
    <property type="term" value="F:peptide transmembrane transporter activity"/>
    <property type="evidence" value="ECO:0007669"/>
    <property type="project" value="TreeGrafter"/>
</dbReference>
<dbReference type="Proteomes" id="UP000190667">
    <property type="component" value="Unassembled WGS sequence"/>
</dbReference>
<dbReference type="PANTHER" id="PTHR30290">
    <property type="entry name" value="PERIPLASMIC BINDING COMPONENT OF ABC TRANSPORTER"/>
    <property type="match status" value="1"/>
</dbReference>
<reference evidence="3 4" key="1">
    <citation type="submission" date="2016-12" db="EMBL/GenBank/DDBJ databases">
        <title>Izhakiella australiana sp. nov. of genus Izhakiella isolated from Australian desert.</title>
        <authorList>
            <person name="Ji M."/>
        </authorList>
    </citation>
    <scope>NUCLEOTIDE SEQUENCE [LARGE SCALE GENOMIC DNA]</scope>
    <source>
        <strain evidence="3 4">D4N98</strain>
    </source>
</reference>
<feature type="domain" description="Transcriptional regulator SgrR N-terminal HTH" evidence="2">
    <location>
        <begin position="6"/>
        <end position="116"/>
    </location>
</feature>
<name>A0A1S8YEF0_9GAMM</name>